<dbReference type="GO" id="GO:0015074">
    <property type="term" value="P:DNA integration"/>
    <property type="evidence" value="ECO:0007669"/>
    <property type="project" value="InterPro"/>
</dbReference>
<feature type="region of interest" description="Disordered" evidence="1">
    <location>
        <begin position="285"/>
        <end position="331"/>
    </location>
</feature>
<evidence type="ECO:0000313" key="3">
    <source>
        <dbReference type="EMBL" id="RDY06554.1"/>
    </source>
</evidence>
<dbReference type="Gene3D" id="3.30.420.10">
    <property type="entry name" value="Ribonuclease H-like superfamily/Ribonuclease H"/>
    <property type="match status" value="1"/>
</dbReference>
<dbReference type="AlphaFoldDB" id="A0A371HV35"/>
<evidence type="ECO:0000259" key="2">
    <source>
        <dbReference type="PROSITE" id="PS50994"/>
    </source>
</evidence>
<name>A0A371HV35_MUCPR</name>
<dbReference type="InterPro" id="IPR057670">
    <property type="entry name" value="SH3_retrovirus"/>
</dbReference>
<dbReference type="GO" id="GO:0003676">
    <property type="term" value="F:nucleic acid binding"/>
    <property type="evidence" value="ECO:0007669"/>
    <property type="project" value="InterPro"/>
</dbReference>
<proteinExistence type="predicted"/>
<dbReference type="PANTHER" id="PTHR42648">
    <property type="entry name" value="TRANSPOSASE, PUTATIVE-RELATED"/>
    <property type="match status" value="1"/>
</dbReference>
<dbReference type="InterPro" id="IPR039537">
    <property type="entry name" value="Retrotran_Ty1/copia-like"/>
</dbReference>
<dbReference type="Pfam" id="PF25597">
    <property type="entry name" value="SH3_retrovirus"/>
    <property type="match status" value="1"/>
</dbReference>
<dbReference type="SUPFAM" id="SSF53098">
    <property type="entry name" value="Ribonuclease H-like"/>
    <property type="match status" value="1"/>
</dbReference>
<protein>
    <recommendedName>
        <fullName evidence="2">Integrase catalytic domain-containing protein</fullName>
    </recommendedName>
</protein>
<evidence type="ECO:0000313" key="4">
    <source>
        <dbReference type="Proteomes" id="UP000257109"/>
    </source>
</evidence>
<evidence type="ECO:0000256" key="1">
    <source>
        <dbReference type="SAM" id="MobiDB-lite"/>
    </source>
</evidence>
<gene>
    <name evidence="3" type="ORF">CR513_09431</name>
</gene>
<dbReference type="OrthoDB" id="418757at2759"/>
<dbReference type="PROSITE" id="PS50994">
    <property type="entry name" value="INTEGRASE"/>
    <property type="match status" value="1"/>
</dbReference>
<reference evidence="3" key="1">
    <citation type="submission" date="2018-05" db="EMBL/GenBank/DDBJ databases">
        <title>Draft genome of Mucuna pruriens seed.</title>
        <authorList>
            <person name="Nnadi N.E."/>
            <person name="Vos R."/>
            <person name="Hasami M.H."/>
            <person name="Devisetty U.K."/>
            <person name="Aguiy J.C."/>
        </authorList>
    </citation>
    <scope>NUCLEOTIDE SEQUENCE [LARGE SCALE GENOMIC DNA]</scope>
    <source>
        <strain evidence="3">JCA_2017</strain>
    </source>
</reference>
<feature type="compositionally biased region" description="Acidic residues" evidence="1">
    <location>
        <begin position="288"/>
        <end position="304"/>
    </location>
</feature>
<feature type="non-terminal residue" evidence="3">
    <location>
        <position position="1"/>
    </location>
</feature>
<sequence length="420" mass="48757">MDNDGVTKVIDVGDVYLQTNTGMQLWLRGVKDDVDVRFNMISMHMHDDSGYDNHFGYGKWKLTKAKKDMLPGLKNAKMEKCSHCMANKQTRASFKKHLPSKKSELLELVHSDVCGPFKEALGLYFEVKGPSGIRHEKTPPKTSQLNSLVERMNRTLIERVKHMLSKAKLPKHFWGEAFYTIVHVINLSPVVALNTKVLNKIWFDKDVKYDHLRVFDCKAFVHVPKNEKSKLDMKTSQCIFIGYGHDKYGYRMYYPVEEKLVRRHDVQFMEDQTIEDVNKLGDGFNVSLDDDTKEEQEMSQDENLGDAPEPLPTQLRRSNRHKQSSTRYTSDEYVTLTDGEEPKCYQESMESEERQKSWQSKLSKHIDMRYHWIHDALDVKLLKLAKIHIDDNGIDMMTKRVPRGKFEACCEIARLAITST</sequence>
<keyword evidence="4" id="KW-1185">Reference proteome</keyword>
<accession>A0A371HV35</accession>
<feature type="domain" description="Integrase catalytic" evidence="2">
    <location>
        <begin position="107"/>
        <end position="206"/>
    </location>
</feature>
<dbReference type="InterPro" id="IPR012337">
    <property type="entry name" value="RNaseH-like_sf"/>
</dbReference>
<dbReference type="InterPro" id="IPR001584">
    <property type="entry name" value="Integrase_cat-core"/>
</dbReference>
<dbReference type="EMBL" id="QJKJ01001666">
    <property type="protein sequence ID" value="RDY06554.1"/>
    <property type="molecule type" value="Genomic_DNA"/>
</dbReference>
<dbReference type="STRING" id="157652.A0A371HV35"/>
<dbReference type="Proteomes" id="UP000257109">
    <property type="component" value="Unassembled WGS sequence"/>
</dbReference>
<dbReference type="PANTHER" id="PTHR42648:SF28">
    <property type="entry name" value="TRANSPOSON-ENCODED PROTEIN WITH RIBONUCLEASE H-LIKE AND RETROVIRUS ZINC FINGER-LIKE DOMAINS"/>
    <property type="match status" value="1"/>
</dbReference>
<dbReference type="InterPro" id="IPR036397">
    <property type="entry name" value="RNaseH_sf"/>
</dbReference>
<organism evidence="3 4">
    <name type="scientific">Mucuna pruriens</name>
    <name type="common">Velvet bean</name>
    <name type="synonym">Dolichos pruriens</name>
    <dbReference type="NCBI Taxonomy" id="157652"/>
    <lineage>
        <taxon>Eukaryota</taxon>
        <taxon>Viridiplantae</taxon>
        <taxon>Streptophyta</taxon>
        <taxon>Embryophyta</taxon>
        <taxon>Tracheophyta</taxon>
        <taxon>Spermatophyta</taxon>
        <taxon>Magnoliopsida</taxon>
        <taxon>eudicotyledons</taxon>
        <taxon>Gunneridae</taxon>
        <taxon>Pentapetalae</taxon>
        <taxon>rosids</taxon>
        <taxon>fabids</taxon>
        <taxon>Fabales</taxon>
        <taxon>Fabaceae</taxon>
        <taxon>Papilionoideae</taxon>
        <taxon>50 kb inversion clade</taxon>
        <taxon>NPAAA clade</taxon>
        <taxon>indigoferoid/millettioid clade</taxon>
        <taxon>Phaseoleae</taxon>
        <taxon>Mucuna</taxon>
    </lineage>
</organism>
<comment type="caution">
    <text evidence="3">The sequence shown here is derived from an EMBL/GenBank/DDBJ whole genome shotgun (WGS) entry which is preliminary data.</text>
</comment>